<dbReference type="PANTHER" id="PTHR11986:SF58">
    <property type="entry name" value="LEUCINE_METHIONINE RACEMASE"/>
    <property type="match status" value="1"/>
</dbReference>
<dbReference type="Gene3D" id="3.40.640.10">
    <property type="entry name" value="Type I PLP-dependent aspartate aminotransferase-like (Major domain)"/>
    <property type="match status" value="1"/>
</dbReference>
<evidence type="ECO:0000256" key="3">
    <source>
        <dbReference type="ARBA" id="ARBA00022576"/>
    </source>
</evidence>
<gene>
    <name evidence="7" type="primary">davT</name>
    <name evidence="7" type="ORF">Pla52o_27550</name>
</gene>
<dbReference type="CDD" id="cd00610">
    <property type="entry name" value="OAT_like"/>
    <property type="match status" value="1"/>
</dbReference>
<accession>A0A5C6CK79</accession>
<dbReference type="Gene3D" id="3.90.1150.10">
    <property type="entry name" value="Aspartate Aminotransferase, domain 1"/>
    <property type="match status" value="1"/>
</dbReference>
<evidence type="ECO:0000256" key="6">
    <source>
        <dbReference type="RuleBase" id="RU003560"/>
    </source>
</evidence>
<dbReference type="AlphaFoldDB" id="A0A5C6CK79"/>
<reference evidence="7 8" key="1">
    <citation type="submission" date="2019-02" db="EMBL/GenBank/DDBJ databases">
        <title>Deep-cultivation of Planctomycetes and their phenomic and genomic characterization uncovers novel biology.</title>
        <authorList>
            <person name="Wiegand S."/>
            <person name="Jogler M."/>
            <person name="Boedeker C."/>
            <person name="Pinto D."/>
            <person name="Vollmers J."/>
            <person name="Rivas-Marin E."/>
            <person name="Kohn T."/>
            <person name="Peeters S.H."/>
            <person name="Heuer A."/>
            <person name="Rast P."/>
            <person name="Oberbeckmann S."/>
            <person name="Bunk B."/>
            <person name="Jeske O."/>
            <person name="Meyerdierks A."/>
            <person name="Storesund J.E."/>
            <person name="Kallscheuer N."/>
            <person name="Luecker S."/>
            <person name="Lage O.M."/>
            <person name="Pohl T."/>
            <person name="Merkel B.J."/>
            <person name="Hornburger P."/>
            <person name="Mueller R.-W."/>
            <person name="Bruemmer F."/>
            <person name="Labrenz M."/>
            <person name="Spormann A.M."/>
            <person name="Op Den Camp H."/>
            <person name="Overmann J."/>
            <person name="Amann R."/>
            <person name="Jetten M.S.M."/>
            <person name="Mascher T."/>
            <person name="Medema M.H."/>
            <person name="Devos D.P."/>
            <person name="Kaster A.-K."/>
            <person name="Ovreas L."/>
            <person name="Rohde M."/>
            <person name="Galperin M.Y."/>
            <person name="Jogler C."/>
        </authorList>
    </citation>
    <scope>NUCLEOTIDE SEQUENCE [LARGE SCALE GENOMIC DNA]</scope>
    <source>
        <strain evidence="7 8">Pla52o</strain>
    </source>
</reference>
<dbReference type="GO" id="GO:0047589">
    <property type="term" value="F:5-aminovalerate transaminase activity"/>
    <property type="evidence" value="ECO:0007669"/>
    <property type="project" value="UniProtKB-EC"/>
</dbReference>
<dbReference type="Pfam" id="PF00202">
    <property type="entry name" value="Aminotran_3"/>
    <property type="match status" value="1"/>
</dbReference>
<keyword evidence="4 7" id="KW-0808">Transferase</keyword>
<dbReference type="GO" id="GO:0042802">
    <property type="term" value="F:identical protein binding"/>
    <property type="evidence" value="ECO:0007669"/>
    <property type="project" value="TreeGrafter"/>
</dbReference>
<sequence>MSTSDTDTQDTTIRINGPLPGVRAQAILARRDATSVRGLYRSCPIVADRATGATVTDVDGNVFIDLAGGIGALNAGHCPPEVTAAIHDQVDRLLHLCNIVGTYESMVQLSEKLHEIVPIRGPKKTLLCNSGVEAGENAVKIARYATGRQGIIVFEGAFHGRSLLGMTMTSKYDLYKRGFGPFASEVYRVPFPYEYREKPDGMSTQDFCELRIRDLKKALVAQIDPTSVAAVIIEPVQGEGGFIPAPPEYIRALRELTAQHGILLASDEVQTGFCRTGKMFAIEHTPGCGTEWDVDMVIMAKSIGSGLPIAAVTGKAEVMDKPHVGGLGSTYGGNPVACAGAVATIDYLREHHLADRANEIGAICEDYFRRWQTKHDVIGDVRCTGAMCALEFVTDRVTKEPNAVLPPLIVEEAFQRGLIMIRAGLYGSCIRSLVPLVITDVQLHEAMRALEAAVDAAVQRAASA</sequence>
<evidence type="ECO:0000313" key="7">
    <source>
        <dbReference type="EMBL" id="TWU23219.1"/>
    </source>
</evidence>
<dbReference type="InterPro" id="IPR015422">
    <property type="entry name" value="PyrdxlP-dep_Trfase_small"/>
</dbReference>
<protein>
    <submittedName>
        <fullName evidence="7">5-aminovalerate aminotransferase DavT</fullName>
        <ecNumber evidence="7">2.6.1.48</ecNumber>
    </submittedName>
</protein>
<evidence type="ECO:0000256" key="2">
    <source>
        <dbReference type="ARBA" id="ARBA00008954"/>
    </source>
</evidence>
<dbReference type="SUPFAM" id="SSF53383">
    <property type="entry name" value="PLP-dependent transferases"/>
    <property type="match status" value="1"/>
</dbReference>
<dbReference type="EMBL" id="SJPT01000004">
    <property type="protein sequence ID" value="TWU23219.1"/>
    <property type="molecule type" value="Genomic_DNA"/>
</dbReference>
<dbReference type="EC" id="2.6.1.48" evidence="7"/>
<dbReference type="Proteomes" id="UP000316304">
    <property type="component" value="Unassembled WGS sequence"/>
</dbReference>
<dbReference type="InterPro" id="IPR050103">
    <property type="entry name" value="Class-III_PLP-dep_AT"/>
</dbReference>
<dbReference type="PANTHER" id="PTHR11986">
    <property type="entry name" value="AMINOTRANSFERASE CLASS III"/>
    <property type="match status" value="1"/>
</dbReference>
<dbReference type="InterPro" id="IPR005814">
    <property type="entry name" value="Aminotrans_3"/>
</dbReference>
<name>A0A5C6CK79_9BACT</name>
<keyword evidence="5 6" id="KW-0663">Pyridoxal phosphate</keyword>
<dbReference type="FunFam" id="3.40.640.10:FF:000013">
    <property type="entry name" value="4-aminobutyrate aminotransferase"/>
    <property type="match status" value="1"/>
</dbReference>
<evidence type="ECO:0000256" key="5">
    <source>
        <dbReference type="ARBA" id="ARBA00022898"/>
    </source>
</evidence>
<dbReference type="GO" id="GO:0030170">
    <property type="term" value="F:pyridoxal phosphate binding"/>
    <property type="evidence" value="ECO:0007669"/>
    <property type="project" value="InterPro"/>
</dbReference>
<comment type="caution">
    <text evidence="7">The sequence shown here is derived from an EMBL/GenBank/DDBJ whole genome shotgun (WGS) entry which is preliminary data.</text>
</comment>
<keyword evidence="8" id="KW-1185">Reference proteome</keyword>
<comment type="similarity">
    <text evidence="2 6">Belongs to the class-III pyridoxal-phosphate-dependent aminotransferase family.</text>
</comment>
<proteinExistence type="inferred from homology"/>
<evidence type="ECO:0000313" key="8">
    <source>
        <dbReference type="Proteomes" id="UP000316304"/>
    </source>
</evidence>
<dbReference type="OrthoDB" id="9816013at2"/>
<comment type="cofactor">
    <cofactor evidence="1">
        <name>pyridoxal 5'-phosphate</name>
        <dbReference type="ChEBI" id="CHEBI:597326"/>
    </cofactor>
</comment>
<organism evidence="7 8">
    <name type="scientific">Novipirellula galeiformis</name>
    <dbReference type="NCBI Taxonomy" id="2528004"/>
    <lineage>
        <taxon>Bacteria</taxon>
        <taxon>Pseudomonadati</taxon>
        <taxon>Planctomycetota</taxon>
        <taxon>Planctomycetia</taxon>
        <taxon>Pirellulales</taxon>
        <taxon>Pirellulaceae</taxon>
        <taxon>Novipirellula</taxon>
    </lineage>
</organism>
<keyword evidence="3 7" id="KW-0032">Aminotransferase</keyword>
<dbReference type="InterPro" id="IPR015424">
    <property type="entry name" value="PyrdxlP-dep_Trfase"/>
</dbReference>
<evidence type="ECO:0000256" key="4">
    <source>
        <dbReference type="ARBA" id="ARBA00022679"/>
    </source>
</evidence>
<dbReference type="InterPro" id="IPR015421">
    <property type="entry name" value="PyrdxlP-dep_Trfase_major"/>
</dbReference>
<evidence type="ECO:0000256" key="1">
    <source>
        <dbReference type="ARBA" id="ARBA00001933"/>
    </source>
</evidence>
<dbReference type="RefSeq" id="WP_146594967.1">
    <property type="nucleotide sequence ID" value="NZ_SJPT01000004.1"/>
</dbReference>